<accession>A0AC34QZ71</accession>
<evidence type="ECO:0000313" key="2">
    <source>
        <dbReference type="WBParaSite" id="JU765_v2.g20709.t1"/>
    </source>
</evidence>
<dbReference type="Proteomes" id="UP000887576">
    <property type="component" value="Unplaced"/>
</dbReference>
<organism evidence="1 2">
    <name type="scientific">Panagrolaimus sp. JU765</name>
    <dbReference type="NCBI Taxonomy" id="591449"/>
    <lineage>
        <taxon>Eukaryota</taxon>
        <taxon>Metazoa</taxon>
        <taxon>Ecdysozoa</taxon>
        <taxon>Nematoda</taxon>
        <taxon>Chromadorea</taxon>
        <taxon>Rhabditida</taxon>
        <taxon>Tylenchina</taxon>
        <taxon>Panagrolaimomorpha</taxon>
        <taxon>Panagrolaimoidea</taxon>
        <taxon>Panagrolaimidae</taxon>
        <taxon>Panagrolaimus</taxon>
    </lineage>
</organism>
<protein>
    <submittedName>
        <fullName evidence="2">Uncharacterized protein</fullName>
    </submittedName>
</protein>
<dbReference type="WBParaSite" id="JU765_v2.g20709.t1">
    <property type="protein sequence ID" value="JU765_v2.g20709.t1"/>
    <property type="gene ID" value="JU765_v2.g20709"/>
</dbReference>
<evidence type="ECO:0000313" key="1">
    <source>
        <dbReference type="Proteomes" id="UP000887576"/>
    </source>
</evidence>
<reference evidence="2" key="1">
    <citation type="submission" date="2022-11" db="UniProtKB">
        <authorList>
            <consortium name="WormBaseParasite"/>
        </authorList>
    </citation>
    <scope>IDENTIFICATION</scope>
</reference>
<name>A0AC34QZ71_9BILA</name>
<sequence length="77" mass="8537">MSVTSVNYQENGTTTTNGKIVEFSSTINGTVEWPISKNSSRKSPTTEDIDKYFDGKNLSKTMINGYLPQQLTTAKEI</sequence>
<proteinExistence type="predicted"/>